<keyword evidence="2" id="KW-1185">Reference proteome</keyword>
<protein>
    <submittedName>
        <fullName evidence="1">DUF1822 family protein</fullName>
    </submittedName>
</protein>
<organism evidence="1 2">
    <name type="scientific">Nodularia harveyana UHCC-0300</name>
    <dbReference type="NCBI Taxonomy" id="2974287"/>
    <lineage>
        <taxon>Bacteria</taxon>
        <taxon>Bacillati</taxon>
        <taxon>Cyanobacteriota</taxon>
        <taxon>Cyanophyceae</taxon>
        <taxon>Nostocales</taxon>
        <taxon>Nodulariaceae</taxon>
        <taxon>Nodularia</taxon>
    </lineage>
</organism>
<proteinExistence type="predicted"/>
<dbReference type="RefSeq" id="WP_323195107.1">
    <property type="nucleotide sequence ID" value="NZ_JAYGHG010000005.1"/>
</dbReference>
<evidence type="ECO:0000313" key="2">
    <source>
        <dbReference type="Proteomes" id="UP001302120"/>
    </source>
</evidence>
<dbReference type="Pfam" id="PF08852">
    <property type="entry name" value="DUF1822"/>
    <property type="match status" value="1"/>
</dbReference>
<comment type="caution">
    <text evidence="1">The sequence shown here is derived from an EMBL/GenBank/DDBJ whole genome shotgun (WGS) entry which is preliminary data.</text>
</comment>
<evidence type="ECO:0000313" key="1">
    <source>
        <dbReference type="EMBL" id="MEA5580765.1"/>
    </source>
</evidence>
<reference evidence="1 2" key="1">
    <citation type="submission" date="2023-12" db="EMBL/GenBank/DDBJ databases">
        <title>Baltic Sea Cyanobacteria.</title>
        <authorList>
            <person name="Delbaje E."/>
            <person name="Fewer D.P."/>
            <person name="Shishido T.K."/>
        </authorList>
    </citation>
    <scope>NUCLEOTIDE SEQUENCE [LARGE SCALE GENOMIC DNA]</scope>
    <source>
        <strain evidence="1 2">UHCC-0300</strain>
    </source>
</reference>
<dbReference type="InterPro" id="IPR014951">
    <property type="entry name" value="DUF1822"/>
</dbReference>
<gene>
    <name evidence="1" type="ORF">VB620_05345</name>
</gene>
<dbReference type="Proteomes" id="UP001302120">
    <property type="component" value="Unassembled WGS sequence"/>
</dbReference>
<dbReference type="EMBL" id="JAYGHG010000005">
    <property type="protein sequence ID" value="MEA5580765.1"/>
    <property type="molecule type" value="Genomic_DNA"/>
</dbReference>
<accession>A0ABU5UB59</accession>
<sequence>MINFAQQSTAIPIAIEPDDRQQAFEFAQEQPTTSKADQVYRNTLAILVTRRYLQLLGIETSTDISHSWHPLNRVIENVADLYVPCLQNSLECRPIAGGDRQCLVPEEVQTDRLGYVFVQLDPPYQMGYLVGFVESVSVSELPLSYLRSLDELIGLFLDSSPEPVSLGQWLNNLFQPSWQPPSELLETMSQTIFQTTSLVRREDTLRKRIENLYRQQYPQQANTLPNTVNDSETLVNLIENTADDNIRWQLAELLWEINPTHPACPVITAKDLGLYLTGHNLALAIGILPKPDHTQLLLARVYPLGDSHHLPPGLKLTGSTEQGNPFFEIIARQQDNYIQFKFTAETGDRFRLQVTLDGATFTECFVV</sequence>
<name>A0ABU5UB59_9CYAN</name>